<protein>
    <recommendedName>
        <fullName evidence="3">Nephrocystin 3-like N-terminal domain-containing protein</fullName>
    </recommendedName>
</protein>
<dbReference type="EMBL" id="AACS02000005">
    <property type="protein sequence ID" value="EAU82363.2"/>
    <property type="molecule type" value="Genomic_DNA"/>
</dbReference>
<feature type="domain" description="Nephrocystin 3-like N-terminal" evidence="3">
    <location>
        <begin position="190"/>
        <end position="348"/>
    </location>
</feature>
<dbReference type="AlphaFoldDB" id="A8P7Z1"/>
<evidence type="ECO:0000256" key="2">
    <source>
        <dbReference type="SAM" id="MobiDB-lite"/>
    </source>
</evidence>
<sequence>MPKATSDGVDFPTLPTIIQGYIPEEHHADLPSGFMQTWWDPYYKKYAAYWLYRADVVGARTVALKTNTGRDSQRSHPFQSPRHVDIRAIEKFLTKIADIAEKYILDIQRGDKRAAQSRAETIGTEVRQLEVFERQSNRRSRARAIELSFVTNDETYQSIVKRRRVEASLVHAVTTIHDWNIGFRQRIILDFARWLEEDGQKRILWVYGEPGCGKSVITYWFADHCSQLKSLAASYKFTASCTQRIVQDTFLANLVTDFETYIGSSFTNALADVVGDFRPQDREDFFQRPPKTQLLDLIVPTFNKLPERDKKPLLVVLDGIDKCDEWAAKDVFHLIKVAIEHLPICFFISCHQNDTIDYFLRRILADHVERCDVPFKPNPDSKKNKTPTAANFTIPEHFDAEDMSPPMTPLPDLYPASDDEGTVARLEPFGTNGGP</sequence>
<dbReference type="InterPro" id="IPR056884">
    <property type="entry name" value="NPHP3-like_N"/>
</dbReference>
<evidence type="ECO:0000313" key="5">
    <source>
        <dbReference type="Proteomes" id="UP000001861"/>
    </source>
</evidence>
<dbReference type="Proteomes" id="UP000001861">
    <property type="component" value="Unassembled WGS sequence"/>
</dbReference>
<dbReference type="HOGENOM" id="CLU_683367_0_0_1"/>
<dbReference type="InterPro" id="IPR027417">
    <property type="entry name" value="P-loop_NTPase"/>
</dbReference>
<keyword evidence="5" id="KW-1185">Reference proteome</keyword>
<feature type="region of interest" description="Disordered" evidence="2">
    <location>
        <begin position="396"/>
        <end position="417"/>
    </location>
</feature>
<dbReference type="InParanoid" id="A8P7Z1"/>
<evidence type="ECO:0000313" key="4">
    <source>
        <dbReference type="EMBL" id="EAU82363.2"/>
    </source>
</evidence>
<evidence type="ECO:0000259" key="3">
    <source>
        <dbReference type="Pfam" id="PF24883"/>
    </source>
</evidence>
<name>A8P7Z1_COPC7</name>
<dbReference type="GeneID" id="6016074"/>
<dbReference type="Pfam" id="PF24883">
    <property type="entry name" value="NPHP3_N"/>
    <property type="match status" value="1"/>
</dbReference>
<dbReference type="KEGG" id="cci:CC1G_06673"/>
<organism evidence="4 5">
    <name type="scientific">Coprinopsis cinerea (strain Okayama-7 / 130 / ATCC MYA-4618 / FGSC 9003)</name>
    <name type="common">Inky cap fungus</name>
    <name type="synonym">Hormographiella aspergillata</name>
    <dbReference type="NCBI Taxonomy" id="240176"/>
    <lineage>
        <taxon>Eukaryota</taxon>
        <taxon>Fungi</taxon>
        <taxon>Dikarya</taxon>
        <taxon>Basidiomycota</taxon>
        <taxon>Agaricomycotina</taxon>
        <taxon>Agaricomycetes</taxon>
        <taxon>Agaricomycetidae</taxon>
        <taxon>Agaricales</taxon>
        <taxon>Agaricineae</taxon>
        <taxon>Psathyrellaceae</taxon>
        <taxon>Coprinopsis</taxon>
    </lineage>
</organism>
<comment type="caution">
    <text evidence="4">The sequence shown here is derived from an EMBL/GenBank/DDBJ whole genome shotgun (WGS) entry which is preliminary data.</text>
</comment>
<dbReference type="OrthoDB" id="2836847at2759"/>
<dbReference type="Gene3D" id="3.40.50.300">
    <property type="entry name" value="P-loop containing nucleotide triphosphate hydrolases"/>
    <property type="match status" value="1"/>
</dbReference>
<dbReference type="RefSeq" id="XP_001839460.2">
    <property type="nucleotide sequence ID" value="XM_001839408.2"/>
</dbReference>
<evidence type="ECO:0000256" key="1">
    <source>
        <dbReference type="ARBA" id="ARBA00022737"/>
    </source>
</evidence>
<proteinExistence type="predicted"/>
<keyword evidence="1" id="KW-0677">Repeat</keyword>
<accession>A8P7Z1</accession>
<dbReference type="SUPFAM" id="SSF52540">
    <property type="entry name" value="P-loop containing nucleoside triphosphate hydrolases"/>
    <property type="match status" value="1"/>
</dbReference>
<dbReference type="VEuPathDB" id="FungiDB:CC1G_06673"/>
<gene>
    <name evidence="4" type="ORF">CC1G_06673</name>
</gene>
<reference evidence="4 5" key="1">
    <citation type="journal article" date="2010" name="Proc. Natl. Acad. Sci. U.S.A.">
        <title>Insights into evolution of multicellular fungi from the assembled chromosomes of the mushroom Coprinopsis cinerea (Coprinus cinereus).</title>
        <authorList>
            <person name="Stajich J.E."/>
            <person name="Wilke S.K."/>
            <person name="Ahren D."/>
            <person name="Au C.H."/>
            <person name="Birren B.W."/>
            <person name="Borodovsky M."/>
            <person name="Burns C."/>
            <person name="Canback B."/>
            <person name="Casselton L.A."/>
            <person name="Cheng C.K."/>
            <person name="Deng J."/>
            <person name="Dietrich F.S."/>
            <person name="Fargo D.C."/>
            <person name="Farman M.L."/>
            <person name="Gathman A.C."/>
            <person name="Goldberg J."/>
            <person name="Guigo R."/>
            <person name="Hoegger P.J."/>
            <person name="Hooker J.B."/>
            <person name="Huggins A."/>
            <person name="James T.Y."/>
            <person name="Kamada T."/>
            <person name="Kilaru S."/>
            <person name="Kodira C."/>
            <person name="Kues U."/>
            <person name="Kupfer D."/>
            <person name="Kwan H.S."/>
            <person name="Lomsadze A."/>
            <person name="Li W."/>
            <person name="Lilly W.W."/>
            <person name="Ma L.J."/>
            <person name="Mackey A.J."/>
            <person name="Manning G."/>
            <person name="Martin F."/>
            <person name="Muraguchi H."/>
            <person name="Natvig D.O."/>
            <person name="Palmerini H."/>
            <person name="Ramesh M.A."/>
            <person name="Rehmeyer C.J."/>
            <person name="Roe B.A."/>
            <person name="Shenoy N."/>
            <person name="Stanke M."/>
            <person name="Ter-Hovhannisyan V."/>
            <person name="Tunlid A."/>
            <person name="Velagapudi R."/>
            <person name="Vision T.J."/>
            <person name="Zeng Q."/>
            <person name="Zolan M.E."/>
            <person name="Pukkila P.J."/>
        </authorList>
    </citation>
    <scope>NUCLEOTIDE SEQUENCE [LARGE SCALE GENOMIC DNA]</scope>
    <source>
        <strain evidence="5">Okayama-7 / 130 / ATCC MYA-4618 / FGSC 9003</strain>
    </source>
</reference>